<proteinExistence type="inferred from homology"/>
<dbReference type="PRINTS" id="PR00039">
    <property type="entry name" value="HTHLYSR"/>
</dbReference>
<dbReference type="Proteomes" id="UP000730591">
    <property type="component" value="Unassembled WGS sequence"/>
</dbReference>
<evidence type="ECO:0000313" key="7">
    <source>
        <dbReference type="Proteomes" id="UP000730591"/>
    </source>
</evidence>
<comment type="caution">
    <text evidence="6">The sequence shown here is derived from an EMBL/GenBank/DDBJ whole genome shotgun (WGS) entry which is preliminary data.</text>
</comment>
<dbReference type="InterPro" id="IPR000847">
    <property type="entry name" value="LysR_HTH_N"/>
</dbReference>
<keyword evidence="2" id="KW-0805">Transcription regulation</keyword>
<evidence type="ECO:0000259" key="5">
    <source>
        <dbReference type="PROSITE" id="PS50931"/>
    </source>
</evidence>
<dbReference type="PROSITE" id="PS50931">
    <property type="entry name" value="HTH_LYSR"/>
    <property type="match status" value="1"/>
</dbReference>
<keyword evidence="3" id="KW-0238">DNA-binding</keyword>
<accession>A0ABX1A752</accession>
<reference evidence="6 7" key="1">
    <citation type="submission" date="2020-03" db="EMBL/GenBank/DDBJ databases">
        <title>WGS of actinomycetes isolated from Thailand.</title>
        <authorList>
            <person name="Thawai C."/>
        </authorList>
    </citation>
    <scope>NUCLEOTIDE SEQUENCE [LARGE SCALE GENOMIC DNA]</scope>
    <source>
        <strain evidence="6 7">SBST2-5</strain>
    </source>
</reference>
<evidence type="ECO:0000256" key="4">
    <source>
        <dbReference type="ARBA" id="ARBA00023163"/>
    </source>
</evidence>
<dbReference type="InterPro" id="IPR036388">
    <property type="entry name" value="WH-like_DNA-bd_sf"/>
</dbReference>
<sequence>MVAKSHERWPGDGSCDTNLRLAGQVAHSHGWLGSDASTPARTPEILRDAFPGPCAWQRLERFVAASRHPTMRAAAEVLGIKQPTLVTQINRLERDLGQALLERAQRGRAMKPAPFGETVLAAARTVIIDR</sequence>
<dbReference type="PANTHER" id="PTHR30346">
    <property type="entry name" value="TRANSCRIPTIONAL DUAL REGULATOR HCAR-RELATED"/>
    <property type="match status" value="1"/>
</dbReference>
<evidence type="ECO:0000256" key="1">
    <source>
        <dbReference type="ARBA" id="ARBA00009437"/>
    </source>
</evidence>
<dbReference type="InterPro" id="IPR036390">
    <property type="entry name" value="WH_DNA-bd_sf"/>
</dbReference>
<keyword evidence="4" id="KW-0804">Transcription</keyword>
<comment type="similarity">
    <text evidence="1">Belongs to the LysR transcriptional regulatory family.</text>
</comment>
<evidence type="ECO:0000313" key="6">
    <source>
        <dbReference type="EMBL" id="NJP51261.1"/>
    </source>
</evidence>
<gene>
    <name evidence="6" type="ORF">HCJ93_14555</name>
</gene>
<organism evidence="6 7">
    <name type="scientific">Streptomyces composti</name>
    <dbReference type="NCBI Taxonomy" id="2720025"/>
    <lineage>
        <taxon>Bacteria</taxon>
        <taxon>Bacillati</taxon>
        <taxon>Actinomycetota</taxon>
        <taxon>Actinomycetes</taxon>
        <taxon>Kitasatosporales</taxon>
        <taxon>Streptomycetaceae</taxon>
        <taxon>Streptomyces</taxon>
    </lineage>
</organism>
<dbReference type="EMBL" id="JAATEM010000015">
    <property type="protein sequence ID" value="NJP51261.1"/>
    <property type="molecule type" value="Genomic_DNA"/>
</dbReference>
<dbReference type="PANTHER" id="PTHR30346:SF28">
    <property type="entry name" value="HTH-TYPE TRANSCRIPTIONAL REGULATOR CYNR"/>
    <property type="match status" value="1"/>
</dbReference>
<dbReference type="SUPFAM" id="SSF46785">
    <property type="entry name" value="Winged helix' DNA-binding domain"/>
    <property type="match status" value="1"/>
</dbReference>
<evidence type="ECO:0000256" key="3">
    <source>
        <dbReference type="ARBA" id="ARBA00023125"/>
    </source>
</evidence>
<protein>
    <submittedName>
        <fullName evidence="6">LysR family transcriptional regulator</fullName>
    </submittedName>
</protein>
<dbReference type="Pfam" id="PF00126">
    <property type="entry name" value="HTH_1"/>
    <property type="match status" value="1"/>
</dbReference>
<evidence type="ECO:0000256" key="2">
    <source>
        <dbReference type="ARBA" id="ARBA00023015"/>
    </source>
</evidence>
<keyword evidence="7" id="KW-1185">Reference proteome</keyword>
<name>A0ABX1A752_9ACTN</name>
<dbReference type="Gene3D" id="1.10.10.10">
    <property type="entry name" value="Winged helix-like DNA-binding domain superfamily/Winged helix DNA-binding domain"/>
    <property type="match status" value="1"/>
</dbReference>
<feature type="domain" description="HTH lysR-type" evidence="5">
    <location>
        <begin position="56"/>
        <end position="111"/>
    </location>
</feature>